<feature type="transmembrane region" description="Helical" evidence="5">
    <location>
        <begin position="12"/>
        <end position="37"/>
    </location>
</feature>
<keyword evidence="3 5" id="KW-1133">Transmembrane helix</keyword>
<dbReference type="InterPro" id="IPR050911">
    <property type="entry name" value="DRAM/TMEM150_Autophagy_Mod"/>
</dbReference>
<protein>
    <submittedName>
        <fullName evidence="7">Frag1/DRAM/Sfk1</fullName>
    </submittedName>
</protein>
<sequence>MHRLPLRYYHWQYVWIPLVAAGVWFGSLLAMLIVYLASGRPKYVSQEGNIAYISDVGASGLKPLFVTACAITAVGFFLSLVVERILRHTGRLVPDMRTREHVLSILAIIGSFIGGCGLLLLSILDTKRHSTAHRVCLLIFIVGIALSAIFSIIEYRLLQKDFPDYTTIRIAYIAKGLIATILILLAIAFGITLRVAQDVGAILEWIIAFGFTLYLLVFYYDLRLSKNVEGGQLRQLVHPSQSAEMTEIS</sequence>
<feature type="transmembrane region" description="Helical" evidence="5">
    <location>
        <begin position="102"/>
        <end position="124"/>
    </location>
</feature>
<keyword evidence="2 5" id="KW-0812">Transmembrane</keyword>
<evidence type="ECO:0000256" key="2">
    <source>
        <dbReference type="ARBA" id="ARBA00022692"/>
    </source>
</evidence>
<evidence type="ECO:0000259" key="6">
    <source>
        <dbReference type="Pfam" id="PF10277"/>
    </source>
</evidence>
<evidence type="ECO:0000256" key="3">
    <source>
        <dbReference type="ARBA" id="ARBA00022989"/>
    </source>
</evidence>
<keyword evidence="4 5" id="KW-0472">Membrane</keyword>
<evidence type="ECO:0000256" key="1">
    <source>
        <dbReference type="ARBA" id="ARBA00004127"/>
    </source>
</evidence>
<dbReference type="AlphaFoldDB" id="A0A9P5TNI3"/>
<feature type="transmembrane region" description="Helical" evidence="5">
    <location>
        <begin position="170"/>
        <end position="193"/>
    </location>
</feature>
<evidence type="ECO:0000256" key="4">
    <source>
        <dbReference type="ARBA" id="ARBA00023136"/>
    </source>
</evidence>
<dbReference type="EMBL" id="JADNYJ010000050">
    <property type="protein sequence ID" value="KAF8899901.1"/>
    <property type="molecule type" value="Genomic_DNA"/>
</dbReference>
<dbReference type="GO" id="GO:0012505">
    <property type="term" value="C:endomembrane system"/>
    <property type="evidence" value="ECO:0007669"/>
    <property type="project" value="UniProtKB-SubCell"/>
</dbReference>
<dbReference type="Proteomes" id="UP000724874">
    <property type="component" value="Unassembled WGS sequence"/>
</dbReference>
<evidence type="ECO:0000313" key="7">
    <source>
        <dbReference type="EMBL" id="KAF8899901.1"/>
    </source>
</evidence>
<comment type="caution">
    <text evidence="7">The sequence shown here is derived from an EMBL/GenBank/DDBJ whole genome shotgun (WGS) entry which is preliminary data.</text>
</comment>
<dbReference type="PANTHER" id="PTHR21324">
    <property type="entry name" value="FASTING-INDUCIBLE INTEGRAL MEMBRANE PROTEIN TM6P1-RELATED"/>
    <property type="match status" value="1"/>
</dbReference>
<feature type="domain" description="CWH43-like N-terminal" evidence="6">
    <location>
        <begin position="13"/>
        <end position="223"/>
    </location>
</feature>
<feature type="transmembrane region" description="Helical" evidence="5">
    <location>
        <begin position="199"/>
        <end position="220"/>
    </location>
</feature>
<evidence type="ECO:0000256" key="5">
    <source>
        <dbReference type="SAM" id="Phobius"/>
    </source>
</evidence>
<accession>A0A9P5TNI3</accession>
<reference evidence="7" key="1">
    <citation type="submission" date="2020-11" db="EMBL/GenBank/DDBJ databases">
        <authorList>
            <consortium name="DOE Joint Genome Institute"/>
            <person name="Ahrendt S."/>
            <person name="Riley R."/>
            <person name="Andreopoulos W."/>
            <person name="LaButti K."/>
            <person name="Pangilinan J."/>
            <person name="Ruiz-duenas F.J."/>
            <person name="Barrasa J.M."/>
            <person name="Sanchez-Garcia M."/>
            <person name="Camarero S."/>
            <person name="Miyauchi S."/>
            <person name="Serrano A."/>
            <person name="Linde D."/>
            <person name="Babiker R."/>
            <person name="Drula E."/>
            <person name="Ayuso-Fernandez I."/>
            <person name="Pacheco R."/>
            <person name="Padilla G."/>
            <person name="Ferreira P."/>
            <person name="Barriuso J."/>
            <person name="Kellner H."/>
            <person name="Castanera R."/>
            <person name="Alfaro M."/>
            <person name="Ramirez L."/>
            <person name="Pisabarro A.G."/>
            <person name="Kuo A."/>
            <person name="Tritt A."/>
            <person name="Lipzen A."/>
            <person name="He G."/>
            <person name="Yan M."/>
            <person name="Ng V."/>
            <person name="Cullen D."/>
            <person name="Martin F."/>
            <person name="Rosso M.-N."/>
            <person name="Henrissat B."/>
            <person name="Hibbett D."/>
            <person name="Martinez A.T."/>
            <person name="Grigoriev I.V."/>
        </authorList>
    </citation>
    <scope>NUCLEOTIDE SEQUENCE</scope>
    <source>
        <strain evidence="7">AH 44721</strain>
    </source>
</reference>
<feature type="transmembrane region" description="Helical" evidence="5">
    <location>
        <begin position="136"/>
        <end position="158"/>
    </location>
</feature>
<dbReference type="OrthoDB" id="10032492at2759"/>
<dbReference type="PANTHER" id="PTHR21324:SF2">
    <property type="entry name" value="EG:22E5.9 PROTEIN"/>
    <property type="match status" value="1"/>
</dbReference>
<name>A0A9P5TNI3_GYMJU</name>
<proteinExistence type="predicted"/>
<keyword evidence="8" id="KW-1185">Reference proteome</keyword>
<dbReference type="InterPro" id="IPR019402">
    <property type="entry name" value="CWH43_N"/>
</dbReference>
<dbReference type="GO" id="GO:0005886">
    <property type="term" value="C:plasma membrane"/>
    <property type="evidence" value="ECO:0007669"/>
    <property type="project" value="TreeGrafter"/>
</dbReference>
<feature type="transmembrane region" description="Helical" evidence="5">
    <location>
        <begin position="64"/>
        <end position="82"/>
    </location>
</feature>
<gene>
    <name evidence="7" type="ORF">CPB84DRAFT_1680782</name>
</gene>
<evidence type="ECO:0000313" key="8">
    <source>
        <dbReference type="Proteomes" id="UP000724874"/>
    </source>
</evidence>
<organism evidence="7 8">
    <name type="scientific">Gymnopilus junonius</name>
    <name type="common">Spectacular rustgill mushroom</name>
    <name type="synonym">Gymnopilus spectabilis subsp. junonius</name>
    <dbReference type="NCBI Taxonomy" id="109634"/>
    <lineage>
        <taxon>Eukaryota</taxon>
        <taxon>Fungi</taxon>
        <taxon>Dikarya</taxon>
        <taxon>Basidiomycota</taxon>
        <taxon>Agaricomycotina</taxon>
        <taxon>Agaricomycetes</taxon>
        <taxon>Agaricomycetidae</taxon>
        <taxon>Agaricales</taxon>
        <taxon>Agaricineae</taxon>
        <taxon>Hymenogastraceae</taxon>
        <taxon>Gymnopilus</taxon>
    </lineage>
</organism>
<dbReference type="Pfam" id="PF10277">
    <property type="entry name" value="Frag1"/>
    <property type="match status" value="1"/>
</dbReference>
<comment type="subcellular location">
    <subcellularLocation>
        <location evidence="1">Endomembrane system</location>
        <topology evidence="1">Multi-pass membrane protein</topology>
    </subcellularLocation>
</comment>